<dbReference type="Pfam" id="PF00182">
    <property type="entry name" value="Glyco_hydro_19"/>
    <property type="match status" value="1"/>
</dbReference>
<dbReference type="InterPro" id="IPR000726">
    <property type="entry name" value="Glyco_hydro_19_cat"/>
</dbReference>
<dbReference type="Gene3D" id="1.10.530.10">
    <property type="match status" value="1"/>
</dbReference>
<dbReference type="EMBL" id="FOIA01000025">
    <property type="protein sequence ID" value="SET41334.1"/>
    <property type="molecule type" value="Genomic_DNA"/>
</dbReference>
<dbReference type="GO" id="GO:0016998">
    <property type="term" value="P:cell wall macromolecule catabolic process"/>
    <property type="evidence" value="ECO:0007669"/>
    <property type="project" value="InterPro"/>
</dbReference>
<feature type="compositionally biased region" description="Basic and acidic residues" evidence="1">
    <location>
        <begin position="123"/>
        <end position="156"/>
    </location>
</feature>
<sequence length="967" mass="104246">MLKSDNKGFLIGEPVDIKKTMETWQNIRNDIRDIKSKLFGDGKGINVTAKVKIPTQTGAINRATERQKKTAAALPLPARSEQTVRDSGGRRYDSAPSSSSLFDEMAQSKPTATPTARKRSFVPKRDDATATPERDEKGRFVSKKNNDTNSKDDAYLSHDKTVDSSTTADMDGRFISSAAEKIASAVADASSGLEDTDPTVKAFGEVAQPIARGYQIFSTGSGKEQKRTDRWFRRIFGEIKLFRKEETTFSKVANQRLKSIEEKPVTSGGGGFLTYILGAGIITAIIGAVAKRIPGMAALFTGAKSIFDLYSGFSDDDLETGDRNKKIVRGFTGTTGILAGAYAGGKAGAAVGSLAGPAGTAAGGVLGALGGIFLGDMAGRNAGEYLSDIIGEKFDIKDELAGAWNRSLSTMEDQFNSLMNKFGSMFDSISNKISSTWNSLTESIKDKFGIDVKGSISKGVDAVKNSSIVKSIREKFSSITQTDKDWTLGQTSRMLESGREGAGAISTGDGDFGGPSYGTYQLSSNRGTLQGFLGSTEYGQQFSDLKPGTDAFNKKWREIAENDPDFGKAQHNFIRETHFDPQMEKLASSGIDLSERGKAVQDAVFSTAVQFGGNTSVIQKSLEGRNVDKMSDADIITAVQDFKIKNNDPLFKSSSRKTRKSTLNRAKREKGMLLDLVSEASNDDSTGFSLSGMMGRIFGGGKSENAERNEAALVRQMDRAGITDPKERAMFMAQMSHESAGFTQMEESFNYRSPDRIMEVSKTAKSKGRAAIEQAMAQGPEAVAEIMYGGRMGNVNPGDAYKFRGRGHTQLTGRNNYEAASKDLGIDLVKYPDLASKPEMAAKISAWYWQKNNLGEKARTGDVSSVTRGINGGLNGLDDRQTKYASYMASLQAPNITTTQTVSAPTPVAPKIPAMQHKIPDAPSISEQLTSGSGKRNQQPIVINSNEVGQDVKDRRIAHVVTGGLSD</sequence>
<evidence type="ECO:0000313" key="6">
    <source>
        <dbReference type="Proteomes" id="UP000199345"/>
    </source>
</evidence>
<dbReference type="InterPro" id="IPR052354">
    <property type="entry name" value="Cell_Wall_Dynamics_Protein"/>
</dbReference>
<feature type="region of interest" description="Disordered" evidence="1">
    <location>
        <begin position="58"/>
        <end position="156"/>
    </location>
</feature>
<reference evidence="6" key="1">
    <citation type="submission" date="2016-10" db="EMBL/GenBank/DDBJ databases">
        <authorList>
            <person name="Varghese N."/>
            <person name="Submissions S."/>
        </authorList>
    </citation>
    <scope>NUCLEOTIDE SEQUENCE [LARGE SCALE GENOMIC DNA]</scope>
    <source>
        <strain evidence="6">Nm71</strain>
    </source>
</reference>
<keyword evidence="2" id="KW-0812">Transmembrane</keyword>
<evidence type="ECO:0000259" key="3">
    <source>
        <dbReference type="Pfam" id="PF00182"/>
    </source>
</evidence>
<dbReference type="PANTHER" id="PTHR34408:SF1">
    <property type="entry name" value="GLYCOSYL HYDROLASE FAMILY 19 DOMAIN-CONTAINING PROTEIN HI_1415"/>
    <property type="match status" value="1"/>
</dbReference>
<evidence type="ECO:0000313" key="5">
    <source>
        <dbReference type="EMBL" id="SET41334.1"/>
    </source>
</evidence>
<organism evidence="5 6">
    <name type="scientific">Nitrosomonas marina</name>
    <dbReference type="NCBI Taxonomy" id="917"/>
    <lineage>
        <taxon>Bacteria</taxon>
        <taxon>Pseudomonadati</taxon>
        <taxon>Pseudomonadota</taxon>
        <taxon>Betaproteobacteria</taxon>
        <taxon>Nitrosomonadales</taxon>
        <taxon>Nitrosomonadaceae</taxon>
        <taxon>Nitrosomonas</taxon>
    </lineage>
</organism>
<dbReference type="Pfam" id="PF21277">
    <property type="entry name" value="T6SS_VgrG3-like_C"/>
    <property type="match status" value="1"/>
</dbReference>
<dbReference type="GO" id="GO:0006032">
    <property type="term" value="P:chitin catabolic process"/>
    <property type="evidence" value="ECO:0007669"/>
    <property type="project" value="InterPro"/>
</dbReference>
<evidence type="ECO:0000256" key="1">
    <source>
        <dbReference type="SAM" id="MobiDB-lite"/>
    </source>
</evidence>
<proteinExistence type="predicted"/>
<feature type="domain" description="Type VI secretion system spike protein VgrG3-like C-terminal" evidence="4">
    <location>
        <begin position="488"/>
        <end position="670"/>
    </location>
</feature>
<keyword evidence="2" id="KW-0472">Membrane</keyword>
<dbReference type="PANTHER" id="PTHR34408">
    <property type="entry name" value="FAMILY PROTEIN, PUTATIVE-RELATED"/>
    <property type="match status" value="1"/>
</dbReference>
<gene>
    <name evidence="5" type="ORF">SAMN05216326_12562</name>
</gene>
<dbReference type="InterPro" id="IPR023346">
    <property type="entry name" value="Lysozyme-like_dom_sf"/>
</dbReference>
<dbReference type="OrthoDB" id="1491023at2"/>
<keyword evidence="2" id="KW-1133">Transmembrane helix</keyword>
<accession>A0A1I0E9E3</accession>
<dbReference type="GO" id="GO:0004568">
    <property type="term" value="F:chitinase activity"/>
    <property type="evidence" value="ECO:0007669"/>
    <property type="project" value="InterPro"/>
</dbReference>
<evidence type="ECO:0000259" key="4">
    <source>
        <dbReference type="Pfam" id="PF21277"/>
    </source>
</evidence>
<dbReference type="AlphaFoldDB" id="A0A1I0E9E3"/>
<dbReference type="SUPFAM" id="SSF53955">
    <property type="entry name" value="Lysozyme-like"/>
    <property type="match status" value="1"/>
</dbReference>
<dbReference type="InterPro" id="IPR049073">
    <property type="entry name" value="T6SS_VgrG3-like_C"/>
</dbReference>
<dbReference type="Proteomes" id="UP000199345">
    <property type="component" value="Unassembled WGS sequence"/>
</dbReference>
<protein>
    <submittedName>
        <fullName evidence="5">Predicted chitinase</fullName>
    </submittedName>
</protein>
<feature type="domain" description="Glycoside hydrolase family 19 catalytic" evidence="3">
    <location>
        <begin position="799"/>
        <end position="852"/>
    </location>
</feature>
<evidence type="ECO:0000256" key="2">
    <source>
        <dbReference type="SAM" id="Phobius"/>
    </source>
</evidence>
<name>A0A1I0E9E3_9PROT</name>
<keyword evidence="6" id="KW-1185">Reference proteome</keyword>
<dbReference type="RefSeq" id="WP_090659975.1">
    <property type="nucleotide sequence ID" value="NZ_FOIA01000025.1"/>
</dbReference>
<feature type="compositionally biased region" description="Basic and acidic residues" evidence="1">
    <location>
        <begin position="82"/>
        <end position="93"/>
    </location>
</feature>
<feature type="region of interest" description="Disordered" evidence="1">
    <location>
        <begin position="922"/>
        <end position="948"/>
    </location>
</feature>
<feature type="transmembrane region" description="Helical" evidence="2">
    <location>
        <begin position="272"/>
        <end position="290"/>
    </location>
</feature>
<feature type="compositionally biased region" description="Polar residues" evidence="1">
    <location>
        <begin position="925"/>
        <end position="948"/>
    </location>
</feature>